<evidence type="ECO:0000313" key="1">
    <source>
        <dbReference type="EMBL" id="SOK59053.1"/>
    </source>
</evidence>
<sequence>MKEISDLRFNCEEIKNSLMEVAVHIPNTSYEMLLNMPVNDKDLMVKQYNKKIKRENKKS</sequence>
<dbReference type="EMBL" id="LT960552">
    <property type="protein sequence ID" value="SOK59053.1"/>
    <property type="molecule type" value="Genomic_DNA"/>
</dbReference>
<name>A0A2C9CYW5_9CAUD</name>
<evidence type="ECO:0000313" key="2">
    <source>
        <dbReference type="Proteomes" id="UP000241364"/>
    </source>
</evidence>
<accession>A0A2C9CYW5</accession>
<proteinExistence type="predicted"/>
<organism evidence="1 2">
    <name type="scientific">Yersinia phage fHe-Yen9-03</name>
    <dbReference type="NCBI Taxonomy" id="2052743"/>
    <lineage>
        <taxon>Viruses</taxon>
        <taxon>Duplodnaviria</taxon>
        <taxon>Heunggongvirae</taxon>
        <taxon>Uroviricota</taxon>
        <taxon>Caudoviricetes</taxon>
        <taxon>Eneladusvirus</taxon>
        <taxon>Eneladusvirus Yen904</taxon>
    </lineage>
</organism>
<protein>
    <recommendedName>
        <fullName evidence="3">Phage protein</fullName>
    </recommendedName>
</protein>
<evidence type="ECO:0008006" key="3">
    <source>
        <dbReference type="Google" id="ProtNLM"/>
    </source>
</evidence>
<reference evidence="2" key="1">
    <citation type="submission" date="2017-10" db="EMBL/GenBank/DDBJ databases">
        <authorList>
            <person name="Skurnik M."/>
        </authorList>
    </citation>
    <scope>NUCLEOTIDE SEQUENCE [LARGE SCALE GENOMIC DNA]</scope>
    <source>
        <strain evidence="2">fHe-Yen9-03</strain>
    </source>
</reference>
<dbReference type="Proteomes" id="UP000241364">
    <property type="component" value="Chromosome i"/>
</dbReference>
<gene>
    <name evidence="1" type="primary">g245c</name>
</gene>